<gene>
    <name evidence="10" type="primary">LOC100182476</name>
</gene>
<feature type="transmembrane region" description="Helical" evidence="8">
    <location>
        <begin position="234"/>
        <end position="254"/>
    </location>
</feature>
<evidence type="ECO:0000256" key="7">
    <source>
        <dbReference type="ARBA" id="ARBA00023224"/>
    </source>
</evidence>
<dbReference type="GeneID" id="100182476"/>
<evidence type="ECO:0000313" key="11">
    <source>
        <dbReference type="Proteomes" id="UP000008144"/>
    </source>
</evidence>
<dbReference type="FunFam" id="1.20.1070.10:FF:000600">
    <property type="entry name" value="Retinal G-protein-coupled receptor"/>
    <property type="match status" value="1"/>
</dbReference>
<dbReference type="InterPro" id="IPR017452">
    <property type="entry name" value="GPCR_Rhodpsn_7TM"/>
</dbReference>
<dbReference type="AlphaFoldDB" id="F6U155"/>
<evidence type="ECO:0000256" key="6">
    <source>
        <dbReference type="ARBA" id="ARBA00023170"/>
    </source>
</evidence>
<feature type="transmembrane region" description="Helical" evidence="8">
    <location>
        <begin position="124"/>
        <end position="143"/>
    </location>
</feature>
<reference evidence="10" key="3">
    <citation type="submission" date="2025-08" db="UniProtKB">
        <authorList>
            <consortium name="Ensembl"/>
        </authorList>
    </citation>
    <scope>IDENTIFICATION</scope>
</reference>
<keyword evidence="5 8" id="KW-0472">Membrane</keyword>
<dbReference type="GeneTree" id="ENSGT00530000064790"/>
<dbReference type="GO" id="GO:0016020">
    <property type="term" value="C:membrane"/>
    <property type="evidence" value="ECO:0007669"/>
    <property type="project" value="UniProtKB-SubCell"/>
</dbReference>
<name>F6U155_CIOIN</name>
<keyword evidence="11" id="KW-1185">Reference proteome</keyword>
<dbReference type="Pfam" id="PF00001">
    <property type="entry name" value="7tm_1"/>
    <property type="match status" value="1"/>
</dbReference>
<dbReference type="KEGG" id="cin:100182476"/>
<evidence type="ECO:0000259" key="9">
    <source>
        <dbReference type="PROSITE" id="PS50262"/>
    </source>
</evidence>
<dbReference type="Proteomes" id="UP000008144">
    <property type="component" value="Chromosome 9"/>
</dbReference>
<dbReference type="PANTHER" id="PTHR24240">
    <property type="entry name" value="OPSIN"/>
    <property type="match status" value="1"/>
</dbReference>
<dbReference type="Ensembl" id="ENSCINT00000013628.3">
    <property type="protein sequence ID" value="ENSCINP00000013628.3"/>
    <property type="gene ID" value="ENSCING00000006641.3"/>
</dbReference>
<evidence type="ECO:0000313" key="10">
    <source>
        <dbReference type="Ensembl" id="ENSCINP00000013628.3"/>
    </source>
</evidence>
<dbReference type="InterPro" id="IPR000276">
    <property type="entry name" value="GPCR_Rhodpsn"/>
</dbReference>
<dbReference type="SUPFAM" id="SSF81321">
    <property type="entry name" value="Family A G protein-coupled receptor-like"/>
    <property type="match status" value="1"/>
</dbReference>
<evidence type="ECO:0000256" key="1">
    <source>
        <dbReference type="ARBA" id="ARBA00004141"/>
    </source>
</evidence>
<dbReference type="InParanoid" id="F6U155"/>
<accession>F6U155</accession>
<evidence type="ECO:0000256" key="3">
    <source>
        <dbReference type="ARBA" id="ARBA00022989"/>
    </source>
</evidence>
<accession>A0A1W2W8Z8</accession>
<feature type="domain" description="G-protein coupled receptors family 1 profile" evidence="9">
    <location>
        <begin position="26"/>
        <end position="252"/>
    </location>
</feature>
<dbReference type="GO" id="GO:0004930">
    <property type="term" value="F:G protein-coupled receptor activity"/>
    <property type="evidence" value="ECO:0007669"/>
    <property type="project" value="UniProtKB-KW"/>
</dbReference>
<comment type="subcellular location">
    <subcellularLocation>
        <location evidence="1">Membrane</location>
        <topology evidence="1">Multi-pass membrane protein</topology>
    </subcellularLocation>
</comment>
<dbReference type="InterPro" id="IPR050125">
    <property type="entry name" value="GPCR_opsins"/>
</dbReference>
<feature type="transmembrane region" description="Helical" evidence="8">
    <location>
        <begin position="45"/>
        <end position="69"/>
    </location>
</feature>
<feature type="transmembrane region" description="Helical" evidence="8">
    <location>
        <begin position="75"/>
        <end position="103"/>
    </location>
</feature>
<evidence type="ECO:0000256" key="2">
    <source>
        <dbReference type="ARBA" id="ARBA00022692"/>
    </source>
</evidence>
<evidence type="ECO:0000256" key="8">
    <source>
        <dbReference type="SAM" id="Phobius"/>
    </source>
</evidence>
<proteinExistence type="predicted"/>
<feature type="transmembrane region" description="Helical" evidence="8">
    <location>
        <begin position="163"/>
        <end position="184"/>
    </location>
</feature>
<dbReference type="PROSITE" id="PS50262">
    <property type="entry name" value="G_PROTEIN_RECEP_F1_2"/>
    <property type="match status" value="1"/>
</dbReference>
<reference evidence="10" key="2">
    <citation type="journal article" date="2008" name="Genome Biol.">
        <title>Improved genome assembly and evidence-based global gene model set for the chordate Ciona intestinalis: new insight into intron and operon populations.</title>
        <authorList>
            <person name="Satou Y."/>
            <person name="Mineta K."/>
            <person name="Ogasawara M."/>
            <person name="Sasakura Y."/>
            <person name="Shoguchi E."/>
            <person name="Ueno K."/>
            <person name="Yamada L."/>
            <person name="Matsumoto J."/>
            <person name="Wasserscheid J."/>
            <person name="Dewar K."/>
            <person name="Wiley G.B."/>
            <person name="Macmil S.L."/>
            <person name="Roe B.A."/>
            <person name="Zeller R.W."/>
            <person name="Hastings K.E."/>
            <person name="Lemaire P."/>
            <person name="Lindquist E."/>
            <person name="Endo T."/>
            <person name="Hotta K."/>
            <person name="Inaba K."/>
        </authorList>
    </citation>
    <scope>NUCLEOTIDE SEQUENCE [LARGE SCALE GENOMIC DNA]</scope>
    <source>
        <strain evidence="10">wild type</strain>
    </source>
</reference>
<reference evidence="11" key="1">
    <citation type="journal article" date="2002" name="Science">
        <title>The draft genome of Ciona intestinalis: insights into chordate and vertebrate origins.</title>
        <authorList>
            <person name="Dehal P."/>
            <person name="Satou Y."/>
            <person name="Campbell R.K."/>
            <person name="Chapman J."/>
            <person name="Degnan B."/>
            <person name="De Tomaso A."/>
            <person name="Davidson B."/>
            <person name="Di Gregorio A."/>
            <person name="Gelpke M."/>
            <person name="Goodstein D.M."/>
            <person name="Harafuji N."/>
            <person name="Hastings K.E."/>
            <person name="Ho I."/>
            <person name="Hotta K."/>
            <person name="Huang W."/>
            <person name="Kawashima T."/>
            <person name="Lemaire P."/>
            <person name="Martinez D."/>
            <person name="Meinertzhagen I.A."/>
            <person name="Necula S."/>
            <person name="Nonaka M."/>
            <person name="Putnam N."/>
            <person name="Rash S."/>
            <person name="Saiga H."/>
            <person name="Satake M."/>
            <person name="Terry A."/>
            <person name="Yamada L."/>
            <person name="Wang H.G."/>
            <person name="Awazu S."/>
            <person name="Azumi K."/>
            <person name="Boore J."/>
            <person name="Branno M."/>
            <person name="Chin-Bow S."/>
            <person name="DeSantis R."/>
            <person name="Doyle S."/>
            <person name="Francino P."/>
            <person name="Keys D.N."/>
            <person name="Haga S."/>
            <person name="Hayashi H."/>
            <person name="Hino K."/>
            <person name="Imai K.S."/>
            <person name="Inaba K."/>
            <person name="Kano S."/>
            <person name="Kobayashi K."/>
            <person name="Kobayashi M."/>
            <person name="Lee B.I."/>
            <person name="Makabe K.W."/>
            <person name="Manohar C."/>
            <person name="Matassi G."/>
            <person name="Medina M."/>
            <person name="Mochizuki Y."/>
            <person name="Mount S."/>
            <person name="Morishita T."/>
            <person name="Miura S."/>
            <person name="Nakayama A."/>
            <person name="Nishizaka S."/>
            <person name="Nomoto H."/>
            <person name="Ohta F."/>
            <person name="Oishi K."/>
            <person name="Rigoutsos I."/>
            <person name="Sano M."/>
            <person name="Sasaki A."/>
            <person name="Sasakura Y."/>
            <person name="Shoguchi E."/>
            <person name="Shin-i T."/>
            <person name="Spagnuolo A."/>
            <person name="Stainier D."/>
            <person name="Suzuki M.M."/>
            <person name="Tassy O."/>
            <person name="Takatori N."/>
            <person name="Tokuoka M."/>
            <person name="Yagi K."/>
            <person name="Yoshizaki F."/>
            <person name="Wada S."/>
            <person name="Zhang C."/>
            <person name="Hyatt P.D."/>
            <person name="Larimer F."/>
            <person name="Detter C."/>
            <person name="Doggett N."/>
            <person name="Glavina T."/>
            <person name="Hawkins T."/>
            <person name="Richardson P."/>
            <person name="Lucas S."/>
            <person name="Kohara Y."/>
            <person name="Levine M."/>
            <person name="Satoh N."/>
            <person name="Rokhsar D.S."/>
        </authorList>
    </citation>
    <scope>NUCLEOTIDE SEQUENCE [LARGE SCALE GENOMIC DNA]</scope>
</reference>
<dbReference type="PRINTS" id="PR00237">
    <property type="entry name" value="GPCRRHODOPSN"/>
</dbReference>
<dbReference type="GO" id="GO:0007186">
    <property type="term" value="P:G protein-coupled receptor signaling pathway"/>
    <property type="evidence" value="ECO:0000318"/>
    <property type="project" value="GO_Central"/>
</dbReference>
<feature type="transmembrane region" description="Helical" evidence="8">
    <location>
        <begin position="196"/>
        <end position="214"/>
    </location>
</feature>
<keyword evidence="6" id="KW-0675">Receptor</keyword>
<keyword evidence="3 8" id="KW-1133">Transmembrane helix</keyword>
<evidence type="ECO:0000256" key="4">
    <source>
        <dbReference type="ARBA" id="ARBA00023040"/>
    </source>
</evidence>
<sequence>MELQETSLKSLYFLLLSFSTFFCSIGYIIYFYVITKRKHLRRKYVWMTSLALADFFFALNLLPILISLVKDKWVFGIYGGLVNSILSLSSGFVGIAGAQGIAIHRHEVEQGKDAQTSQKFRIGMAWVTGIAMGVVPSLGIGHYEEATETSFGCLLDMSKSDLSSFIYMVACFGFFAVFPLWRMVTSYYKLIKMNKANWSVLVIPVVFVLCYAPFSVHALAAVKIPHHVPSELEIVLVHCGPKILIAFNPFMYVLTNTELLSAYKSVIVNGEDDSGADERKQE</sequence>
<keyword evidence="2 8" id="KW-0812">Transmembrane</keyword>
<keyword evidence="4" id="KW-0297">G-protein coupled receptor</keyword>
<organism evidence="10 11">
    <name type="scientific">Ciona intestinalis</name>
    <name type="common">Transparent sea squirt</name>
    <name type="synonym">Ascidia intestinalis</name>
    <dbReference type="NCBI Taxonomy" id="7719"/>
    <lineage>
        <taxon>Eukaryota</taxon>
        <taxon>Metazoa</taxon>
        <taxon>Chordata</taxon>
        <taxon>Tunicata</taxon>
        <taxon>Ascidiacea</taxon>
        <taxon>Phlebobranchia</taxon>
        <taxon>Cionidae</taxon>
        <taxon>Ciona</taxon>
    </lineage>
</organism>
<dbReference type="HOGENOM" id="CLU_086060_0_0_1"/>
<feature type="transmembrane region" description="Helical" evidence="8">
    <location>
        <begin position="12"/>
        <end position="33"/>
    </location>
</feature>
<dbReference type="RefSeq" id="XP_002127074.1">
    <property type="nucleotide sequence ID" value="XM_002127038.5"/>
</dbReference>
<dbReference type="EMBL" id="EAAA01002843">
    <property type="status" value="NOT_ANNOTATED_CDS"/>
    <property type="molecule type" value="Genomic_DNA"/>
</dbReference>
<keyword evidence="7" id="KW-0807">Transducer</keyword>
<evidence type="ECO:0000256" key="5">
    <source>
        <dbReference type="ARBA" id="ARBA00023136"/>
    </source>
</evidence>
<dbReference type="Gene3D" id="1.20.1070.10">
    <property type="entry name" value="Rhodopsin 7-helix transmembrane proteins"/>
    <property type="match status" value="1"/>
</dbReference>
<reference evidence="10" key="4">
    <citation type="submission" date="2025-09" db="UniProtKB">
        <authorList>
            <consortium name="Ensembl"/>
        </authorList>
    </citation>
    <scope>IDENTIFICATION</scope>
</reference>
<dbReference type="OMA" id="RIGMAWV"/>
<protein>
    <submittedName>
        <fullName evidence="10">Uncharacterized LOC100182476</fullName>
    </submittedName>
</protein>